<dbReference type="Proteomes" id="UP001156484">
    <property type="component" value="Chromosome"/>
</dbReference>
<reference evidence="1" key="1">
    <citation type="submission" date="2022-10" db="EMBL/GenBank/DDBJ databases">
        <title>Rhodococcus ferula Z13 complete genome.</title>
        <authorList>
            <person name="Long X."/>
            <person name="Zang M."/>
        </authorList>
    </citation>
    <scope>NUCLEOTIDE SEQUENCE</scope>
    <source>
        <strain evidence="1">Z13</strain>
    </source>
</reference>
<accession>A0ACD4DHJ2</accession>
<protein>
    <submittedName>
        <fullName evidence="1">Uncharacterized protein</fullName>
    </submittedName>
</protein>
<keyword evidence="2" id="KW-1185">Reference proteome</keyword>
<evidence type="ECO:0000313" key="2">
    <source>
        <dbReference type="Proteomes" id="UP001156484"/>
    </source>
</evidence>
<evidence type="ECO:0000313" key="1">
    <source>
        <dbReference type="EMBL" id="UYP19168.1"/>
    </source>
</evidence>
<gene>
    <name evidence="1" type="ORF">OED52_00810</name>
</gene>
<dbReference type="EMBL" id="CP107551">
    <property type="protein sequence ID" value="UYP19168.1"/>
    <property type="molecule type" value="Genomic_DNA"/>
</dbReference>
<organism evidence="1 2">
    <name type="scientific">Rhodococcus sacchari</name>
    <dbReference type="NCBI Taxonomy" id="2962047"/>
    <lineage>
        <taxon>Bacteria</taxon>
        <taxon>Bacillati</taxon>
        <taxon>Actinomycetota</taxon>
        <taxon>Actinomycetes</taxon>
        <taxon>Mycobacteriales</taxon>
        <taxon>Nocardiaceae</taxon>
        <taxon>Rhodococcus</taxon>
    </lineage>
</organism>
<sequence>MELFGIIVVWLTVALVVLGTLLLFVVSLFAPNPDHGKGGTSTALDNVSSKRRSS</sequence>
<name>A0ACD4DHJ2_9NOCA</name>
<proteinExistence type="predicted"/>